<reference evidence="3 4" key="1">
    <citation type="journal article" date="2023" name="Commun. Biol.">
        <title>Genome analysis of Parmales, the sister group of diatoms, reveals the evolutionary specialization of diatoms from phago-mixotrophs to photoautotrophs.</title>
        <authorList>
            <person name="Ban H."/>
            <person name="Sato S."/>
            <person name="Yoshikawa S."/>
            <person name="Yamada K."/>
            <person name="Nakamura Y."/>
            <person name="Ichinomiya M."/>
            <person name="Sato N."/>
            <person name="Blanc-Mathieu R."/>
            <person name="Endo H."/>
            <person name="Kuwata A."/>
            <person name="Ogata H."/>
        </authorList>
    </citation>
    <scope>NUCLEOTIDE SEQUENCE [LARGE SCALE GENOMIC DNA]</scope>
</reference>
<gene>
    <name evidence="3" type="ORF">TeGR_g10939</name>
</gene>
<evidence type="ECO:0000256" key="1">
    <source>
        <dbReference type="SAM" id="Coils"/>
    </source>
</evidence>
<protein>
    <submittedName>
        <fullName evidence="3">Uncharacterized protein</fullName>
    </submittedName>
</protein>
<evidence type="ECO:0000313" key="3">
    <source>
        <dbReference type="EMBL" id="GMI36299.1"/>
    </source>
</evidence>
<evidence type="ECO:0000313" key="4">
    <source>
        <dbReference type="Proteomes" id="UP001165060"/>
    </source>
</evidence>
<sequence>MSPETRLENSRSAASLSLLSRTEYRPDTRTDLTSIHLATVKRDVSISLKTMDKTLKRAVRLHNQVGRKVPEDEEEKEDTPKEDTPTSANPSARPEVGRVRPKSAAPARKAAPKAAPASGGPRPRSAAADRNVNAKIFEMRMKEKPSSLPAARPTSAPHFNPAATDPTSAASLRKSQPRPISAAQLTRARDQNTPITERALLVMTLLGSPAGNTLAATLMTKAVRAEIRRLSKTKREAKQKKFKDKRVDNEKKRIDEILAKDWNLRMEKLKEMGKEAQDKERRTQGLLVYLALGSRLRHLKKTLDKAYLKRDDEALRQESAEIITRVMRLHAYRAYRGRVRGAITILGAFFILRIKIWRSRRKHRCADLAVDFLRKLKTENDRTGGIFKLVAKGEQLKQYKNNVKLLQAAWRAKKKFIQGQVRAICRQWELWQDRRMEEEVTRVWEERFNETKLVNSDLEKANRFKKMTKKGKAIPLSKLPTRREVREQMLGVEANGIFTHPMLVSEDVRKLITRAYLKYAKLHLGEDIAVWKKKHDRWEELCMVRQRRGVFNKQFQDAQRRKQASRGNTPKRKKKMIRGMSLFGEDMAADCDDIKRQVKNKLRREDSARLQEHEARLEDEKRTEEEEAEKKYRRDNRMSLGVHEARPGSPDSSAAFDSPPRRGRTVSYDPGTKASPESSPERSRGGADTDNEASSPGSVGTDGRPRKKSLSFLKKDEDEEADLVEPEPPRFKTLLTRVGIEAIAHAGKVYSESLRSSLDPKQMRHEMVKGVMRERQLPDVEKLGKSVADRQRQAILDAELFQ</sequence>
<feature type="region of interest" description="Disordered" evidence="2">
    <location>
        <begin position="602"/>
        <end position="727"/>
    </location>
</feature>
<feature type="region of interest" description="Disordered" evidence="2">
    <location>
        <begin position="143"/>
        <end position="191"/>
    </location>
</feature>
<feature type="region of interest" description="Disordered" evidence="2">
    <location>
        <begin position="59"/>
        <end position="129"/>
    </location>
</feature>
<accession>A0ABQ6MYG1</accession>
<feature type="coiled-coil region" evidence="1">
    <location>
        <begin position="220"/>
        <end position="279"/>
    </location>
</feature>
<feature type="compositionally biased region" description="Low complexity" evidence="2">
    <location>
        <begin position="102"/>
        <end position="128"/>
    </location>
</feature>
<comment type="caution">
    <text evidence="3">The sequence shown here is derived from an EMBL/GenBank/DDBJ whole genome shotgun (WGS) entry which is preliminary data.</text>
</comment>
<dbReference type="Proteomes" id="UP001165060">
    <property type="component" value="Unassembled WGS sequence"/>
</dbReference>
<feature type="compositionally biased region" description="Basic residues" evidence="2">
    <location>
        <begin position="561"/>
        <end position="575"/>
    </location>
</feature>
<keyword evidence="4" id="KW-1185">Reference proteome</keyword>
<name>A0ABQ6MYG1_9STRA</name>
<feature type="compositionally biased region" description="Polar residues" evidence="2">
    <location>
        <begin position="165"/>
        <end position="174"/>
    </location>
</feature>
<proteinExistence type="predicted"/>
<feature type="compositionally biased region" description="Low complexity" evidence="2">
    <location>
        <begin position="10"/>
        <end position="21"/>
    </location>
</feature>
<organism evidence="3 4">
    <name type="scientific">Tetraparma gracilis</name>
    <dbReference type="NCBI Taxonomy" id="2962635"/>
    <lineage>
        <taxon>Eukaryota</taxon>
        <taxon>Sar</taxon>
        <taxon>Stramenopiles</taxon>
        <taxon>Ochrophyta</taxon>
        <taxon>Bolidophyceae</taxon>
        <taxon>Parmales</taxon>
        <taxon>Triparmaceae</taxon>
        <taxon>Tetraparma</taxon>
    </lineage>
</organism>
<dbReference type="EMBL" id="BRYB01000725">
    <property type="protein sequence ID" value="GMI36299.1"/>
    <property type="molecule type" value="Genomic_DNA"/>
</dbReference>
<evidence type="ECO:0000256" key="2">
    <source>
        <dbReference type="SAM" id="MobiDB-lite"/>
    </source>
</evidence>
<feature type="region of interest" description="Disordered" evidence="2">
    <location>
        <begin position="554"/>
        <end position="575"/>
    </location>
</feature>
<feature type="compositionally biased region" description="Low complexity" evidence="2">
    <location>
        <begin position="647"/>
        <end position="658"/>
    </location>
</feature>
<keyword evidence="1" id="KW-0175">Coiled coil</keyword>
<feature type="region of interest" description="Disordered" evidence="2">
    <location>
        <begin position="1"/>
        <end position="31"/>
    </location>
</feature>
<feature type="compositionally biased region" description="Basic and acidic residues" evidence="2">
    <location>
        <begin position="603"/>
        <end position="637"/>
    </location>
</feature>